<organism evidence="5">
    <name type="scientific">Capra hircus</name>
    <name type="common">Goat</name>
    <dbReference type="NCBI Taxonomy" id="9925"/>
    <lineage>
        <taxon>Eukaryota</taxon>
        <taxon>Metazoa</taxon>
        <taxon>Chordata</taxon>
        <taxon>Craniata</taxon>
        <taxon>Vertebrata</taxon>
        <taxon>Euteleostomi</taxon>
        <taxon>Mammalia</taxon>
        <taxon>Eutheria</taxon>
        <taxon>Laurasiatheria</taxon>
        <taxon>Artiodactyla</taxon>
        <taxon>Ruminantia</taxon>
        <taxon>Pecora</taxon>
        <taxon>Bovidae</taxon>
        <taxon>Caprinae</taxon>
        <taxon>Capra</taxon>
    </lineage>
</organism>
<evidence type="ECO:0000313" key="5">
    <source>
        <dbReference type="Ensembl" id="ENSCHIP00010029835.1"/>
    </source>
</evidence>
<protein>
    <recommendedName>
        <fullName evidence="6">Zinc finger HIT-type containing 1</fullName>
    </recommendedName>
</protein>
<feature type="compositionally biased region" description="Basic and acidic residues" evidence="4">
    <location>
        <begin position="39"/>
        <end position="48"/>
    </location>
</feature>
<reference evidence="5" key="1">
    <citation type="submission" date="2019-03" db="EMBL/GenBank/DDBJ databases">
        <title>Genome sequencing and reference-guided assembly of Black Bengal Goat (Capra hircus).</title>
        <authorList>
            <person name="Siddiki A.Z."/>
            <person name="Baten A."/>
            <person name="Billah M."/>
            <person name="Alam M.A.U."/>
            <person name="Shawrob K.S.M."/>
            <person name="Saha S."/>
            <person name="Chowdhury M."/>
            <person name="Rahman A.H."/>
            <person name="Stear M."/>
            <person name="Miah G."/>
            <person name="Das G.B."/>
            <person name="Hossain M.M."/>
            <person name="Kumkum M."/>
            <person name="Islam M.S."/>
            <person name="Mollah A.M."/>
            <person name="Ahsan A."/>
            <person name="Tusar F."/>
            <person name="Khan M.K.I."/>
        </authorList>
    </citation>
    <scope>NUCLEOTIDE SEQUENCE [LARGE SCALE GENOMIC DNA]</scope>
</reference>
<keyword evidence="2" id="KW-0863">Zinc-finger</keyword>
<feature type="region of interest" description="Disordered" evidence="4">
    <location>
        <begin position="1"/>
        <end position="101"/>
    </location>
</feature>
<evidence type="ECO:0000256" key="1">
    <source>
        <dbReference type="ARBA" id="ARBA00022723"/>
    </source>
</evidence>
<evidence type="ECO:0000256" key="4">
    <source>
        <dbReference type="SAM" id="MobiDB-lite"/>
    </source>
</evidence>
<dbReference type="GO" id="GO:0006338">
    <property type="term" value="P:chromatin remodeling"/>
    <property type="evidence" value="ECO:0007669"/>
    <property type="project" value="InterPro"/>
</dbReference>
<keyword evidence="3" id="KW-0862">Zinc</keyword>
<sequence length="160" mass="17896">KKKKKRRSRRLQKTPDAGALDKARIVPGRRQSFRSQDPGQRRVLDRAARQRRINRQLEALENDNFQDDPHAGLPQLGKRLPQFDDDADTGEAGRGGTGRRGVVVVGQAREARLQEEGRAWLGQGCVRMSGWGMDGLRAPLAPFSQALSQSLPQFPFLCVE</sequence>
<accession>A0A8C2RIZ3</accession>
<reference evidence="5" key="2">
    <citation type="submission" date="2025-08" db="UniProtKB">
        <authorList>
            <consortium name="Ensembl"/>
        </authorList>
    </citation>
    <scope>IDENTIFICATION</scope>
</reference>
<dbReference type="Ensembl" id="ENSCHIT00010042071.1">
    <property type="protein sequence ID" value="ENSCHIP00010029835.1"/>
    <property type="gene ID" value="ENSCHIG00010022235.1"/>
</dbReference>
<keyword evidence="1" id="KW-0479">Metal-binding</keyword>
<evidence type="ECO:0008006" key="6">
    <source>
        <dbReference type="Google" id="ProtNLM"/>
    </source>
</evidence>
<dbReference type="InterPro" id="IPR039723">
    <property type="entry name" value="Vps71/ZNHIT1"/>
</dbReference>
<proteinExistence type="predicted"/>
<evidence type="ECO:0000256" key="3">
    <source>
        <dbReference type="ARBA" id="ARBA00022833"/>
    </source>
</evidence>
<dbReference type="GO" id="GO:0008270">
    <property type="term" value="F:zinc ion binding"/>
    <property type="evidence" value="ECO:0007669"/>
    <property type="project" value="UniProtKB-KW"/>
</dbReference>
<dbReference type="AlphaFoldDB" id="A0A8C2RIZ3"/>
<feature type="compositionally biased region" description="Basic residues" evidence="4">
    <location>
        <begin position="1"/>
        <end position="12"/>
    </location>
</feature>
<evidence type="ECO:0000256" key="2">
    <source>
        <dbReference type="ARBA" id="ARBA00022771"/>
    </source>
</evidence>
<name>A0A8C2RIZ3_CAPHI</name>
<dbReference type="PANTHER" id="PTHR13093">
    <property type="entry name" value="ZINC FINGER HIT DOMAIN CONTAINING PROTEIN 1"/>
    <property type="match status" value="1"/>
</dbReference>